<comment type="similarity">
    <text evidence="3">Belongs to the GlpE family.</text>
</comment>
<dbReference type="SUPFAM" id="SSF52821">
    <property type="entry name" value="Rhodanese/Cell cycle control phosphatase"/>
    <property type="match status" value="1"/>
</dbReference>
<accession>A0ABM8ZPQ2</accession>
<dbReference type="InterPro" id="IPR001763">
    <property type="entry name" value="Rhodanese-like_dom"/>
</dbReference>
<dbReference type="PROSITE" id="PS50206">
    <property type="entry name" value="RHODANESE_3"/>
    <property type="match status" value="1"/>
</dbReference>
<organism evidence="5 6">
    <name type="scientific">Vibrio stylophorae</name>
    <dbReference type="NCBI Taxonomy" id="659351"/>
    <lineage>
        <taxon>Bacteria</taxon>
        <taxon>Pseudomonadati</taxon>
        <taxon>Pseudomonadota</taxon>
        <taxon>Gammaproteobacteria</taxon>
        <taxon>Vibrionales</taxon>
        <taxon>Vibrionaceae</taxon>
        <taxon>Vibrio</taxon>
    </lineage>
</organism>
<feature type="active site" description="Cysteine persulfide intermediate" evidence="3">
    <location>
        <position position="66"/>
    </location>
</feature>
<evidence type="ECO:0000256" key="2">
    <source>
        <dbReference type="ARBA" id="ARBA00022679"/>
    </source>
</evidence>
<gene>
    <name evidence="5" type="primary">glpE_1</name>
    <name evidence="3" type="synonym">glpE</name>
    <name evidence="5" type="ORF">VST7929_00108</name>
</gene>
<keyword evidence="1 3" id="KW-0963">Cytoplasm</keyword>
<keyword evidence="2 3" id="KW-0808">Transferase</keyword>
<dbReference type="EMBL" id="CAKLDI010000001">
    <property type="protein sequence ID" value="CAH0532292.1"/>
    <property type="molecule type" value="Genomic_DNA"/>
</dbReference>
<evidence type="ECO:0000256" key="1">
    <source>
        <dbReference type="ARBA" id="ARBA00022490"/>
    </source>
</evidence>
<comment type="caution">
    <text evidence="5">The sequence shown here is derived from an EMBL/GenBank/DDBJ whole genome shotgun (WGS) entry which is preliminary data.</text>
</comment>
<comment type="subcellular location">
    <subcellularLocation>
        <location evidence="3">Cytoplasm</location>
    </subcellularLocation>
</comment>
<dbReference type="Proteomes" id="UP000838672">
    <property type="component" value="Unassembled WGS sequence"/>
</dbReference>
<dbReference type="Pfam" id="PF00581">
    <property type="entry name" value="Rhodanese"/>
    <property type="match status" value="1"/>
</dbReference>
<comment type="catalytic activity">
    <reaction evidence="3">
        <text>thiosulfate + [thioredoxin]-dithiol = [thioredoxin]-disulfide + hydrogen sulfide + sulfite + 2 H(+)</text>
        <dbReference type="Rhea" id="RHEA:83859"/>
        <dbReference type="Rhea" id="RHEA-COMP:10698"/>
        <dbReference type="Rhea" id="RHEA-COMP:10700"/>
        <dbReference type="ChEBI" id="CHEBI:15378"/>
        <dbReference type="ChEBI" id="CHEBI:17359"/>
        <dbReference type="ChEBI" id="CHEBI:29919"/>
        <dbReference type="ChEBI" id="CHEBI:29950"/>
        <dbReference type="ChEBI" id="CHEBI:33542"/>
        <dbReference type="ChEBI" id="CHEBI:50058"/>
    </reaction>
</comment>
<evidence type="ECO:0000259" key="4">
    <source>
        <dbReference type="PROSITE" id="PS50206"/>
    </source>
</evidence>
<reference evidence="5" key="1">
    <citation type="submission" date="2021-11" db="EMBL/GenBank/DDBJ databases">
        <authorList>
            <person name="Rodrigo-Torres L."/>
            <person name="Arahal R. D."/>
            <person name="Lucena T."/>
        </authorList>
    </citation>
    <scope>NUCLEOTIDE SEQUENCE</scope>
    <source>
        <strain evidence="5">CECT 7929</strain>
    </source>
</reference>
<dbReference type="HAMAP" id="MF_01009">
    <property type="entry name" value="Thiosulf_sulfurtr"/>
    <property type="match status" value="1"/>
</dbReference>
<protein>
    <recommendedName>
        <fullName evidence="3">Thiosulfate sulfurtransferase GlpE</fullName>
        <ecNumber evidence="3">2.8.1.1</ecNumber>
    </recommendedName>
</protein>
<keyword evidence="6" id="KW-1185">Reference proteome</keyword>
<dbReference type="SMART" id="SM00450">
    <property type="entry name" value="RHOD"/>
    <property type="match status" value="1"/>
</dbReference>
<dbReference type="InterPro" id="IPR023695">
    <property type="entry name" value="Thiosulf_sulfurTrfase"/>
</dbReference>
<dbReference type="EC" id="2.8.1.1" evidence="3"/>
<evidence type="ECO:0000256" key="3">
    <source>
        <dbReference type="HAMAP-Rule" id="MF_01009"/>
    </source>
</evidence>
<dbReference type="PANTHER" id="PTHR43031">
    <property type="entry name" value="FAD-DEPENDENT OXIDOREDUCTASE"/>
    <property type="match status" value="1"/>
</dbReference>
<dbReference type="RefSeq" id="WP_237464100.1">
    <property type="nucleotide sequence ID" value="NZ_CAKLDI010000001.1"/>
</dbReference>
<feature type="domain" description="Rhodanese" evidence="4">
    <location>
        <begin position="18"/>
        <end position="106"/>
    </location>
</feature>
<comment type="catalytic activity">
    <reaction evidence="3">
        <text>thiosulfate + hydrogen cyanide = thiocyanate + sulfite + 2 H(+)</text>
        <dbReference type="Rhea" id="RHEA:16881"/>
        <dbReference type="ChEBI" id="CHEBI:15378"/>
        <dbReference type="ChEBI" id="CHEBI:17359"/>
        <dbReference type="ChEBI" id="CHEBI:18022"/>
        <dbReference type="ChEBI" id="CHEBI:18407"/>
        <dbReference type="ChEBI" id="CHEBI:33542"/>
        <dbReference type="EC" id="2.8.1.1"/>
    </reaction>
</comment>
<dbReference type="Gene3D" id="3.40.250.10">
    <property type="entry name" value="Rhodanese-like domain"/>
    <property type="match status" value="1"/>
</dbReference>
<proteinExistence type="inferred from homology"/>
<comment type="function">
    <text evidence="3">Transferase that catalyzes the transfer of sulfur from thiosulfate to thiophilic acceptors such as cyanide or dithiols. May function in a CysM-independent thiosulfate assimilation pathway by catalyzing the conversion of thiosulfate to sulfite, which can then be used for L-cysteine biosynthesis.</text>
</comment>
<evidence type="ECO:0000313" key="6">
    <source>
        <dbReference type="Proteomes" id="UP000838672"/>
    </source>
</evidence>
<dbReference type="PANTHER" id="PTHR43031:SF6">
    <property type="entry name" value="THIOSULFATE SULFURTRANSFERASE GLPE"/>
    <property type="match status" value="1"/>
</dbReference>
<evidence type="ECO:0000313" key="5">
    <source>
        <dbReference type="EMBL" id="CAH0532292.1"/>
    </source>
</evidence>
<dbReference type="CDD" id="cd01444">
    <property type="entry name" value="GlpE_ST"/>
    <property type="match status" value="1"/>
</dbReference>
<dbReference type="GO" id="GO:0004792">
    <property type="term" value="F:thiosulfate-cyanide sulfurtransferase activity"/>
    <property type="evidence" value="ECO:0007669"/>
    <property type="project" value="UniProtKB-EC"/>
</dbReference>
<dbReference type="NCBIfam" id="NF001195">
    <property type="entry name" value="PRK00162.1"/>
    <property type="match status" value="1"/>
</dbReference>
<dbReference type="InterPro" id="IPR036873">
    <property type="entry name" value="Rhodanese-like_dom_sf"/>
</dbReference>
<sequence length="107" mass="12156">MDTFAHLSVDELALWLAQKDRPAILDIRDPQSYAAGHIDQAWHLTQETLQAFLAQHDWDRPVVVVCYHGHSSQGAAQYLLGQGLDQVYSLDGGFEAWRRIHPFVQSE</sequence>
<name>A0ABM8ZPQ2_9VIBR</name>
<dbReference type="InterPro" id="IPR050229">
    <property type="entry name" value="GlpE_sulfurtransferase"/>
</dbReference>